<dbReference type="Pfam" id="PF07393">
    <property type="entry name" value="Sec10_HB"/>
    <property type="match status" value="1"/>
</dbReference>
<accession>G8XZ53</accession>
<dbReference type="GO" id="GO:0006887">
    <property type="term" value="P:exocytosis"/>
    <property type="evidence" value="ECO:0007669"/>
    <property type="project" value="TreeGrafter"/>
</dbReference>
<dbReference type="HOGENOM" id="CLU_003875_1_1_1"/>
<reference evidence="2 3" key="1">
    <citation type="journal article" date="2012" name="G3 (Bethesda)">
        <title>Pichia sorbitophila, an interspecies yeast hybrid reveals early steps of genome resolution following polyploidization.</title>
        <authorList>
            <person name="Leh Louis V."/>
            <person name="Despons L."/>
            <person name="Friedrich A."/>
            <person name="Martin T."/>
            <person name="Durrens P."/>
            <person name="Casaregola S."/>
            <person name="Neuveglise C."/>
            <person name="Fairhead C."/>
            <person name="Marck C."/>
            <person name="Cruz J.A."/>
            <person name="Straub M.L."/>
            <person name="Kugler V."/>
            <person name="Sacerdot C."/>
            <person name="Uzunov Z."/>
            <person name="Thierry A."/>
            <person name="Weiss S."/>
            <person name="Bleykasten C."/>
            <person name="De Montigny J."/>
            <person name="Jacques N."/>
            <person name="Jung P."/>
            <person name="Lemaire M."/>
            <person name="Mallet S."/>
            <person name="Morel G."/>
            <person name="Richard G.F."/>
            <person name="Sarkar A."/>
            <person name="Savel G."/>
            <person name="Schacherer J."/>
            <person name="Seret M.L."/>
            <person name="Talla E."/>
            <person name="Samson G."/>
            <person name="Jubin C."/>
            <person name="Poulain J."/>
            <person name="Vacherie B."/>
            <person name="Barbe V."/>
            <person name="Pelletier E."/>
            <person name="Sherman D.J."/>
            <person name="Westhof E."/>
            <person name="Weissenbach J."/>
            <person name="Baret P.V."/>
            <person name="Wincker P."/>
            <person name="Gaillardin C."/>
            <person name="Dujon B."/>
            <person name="Souciet J.L."/>
        </authorList>
    </citation>
    <scope>NUCLEOTIDE SEQUENCE [LARGE SCALE GENOMIC DNA]</scope>
    <source>
        <strain evidence="3">ATCC MYA-4447 / BCRC 22081 / CBS 7064 / NBRC 10061 / NRRL Y-12695</strain>
    </source>
</reference>
<evidence type="ECO:0000313" key="3">
    <source>
        <dbReference type="Proteomes" id="UP000005222"/>
    </source>
</evidence>
<organism evidence="2 3">
    <name type="scientific">Pichia sorbitophila (strain ATCC MYA-4447 / BCRC 22081 / CBS 7064 / NBRC 10061 / NRRL Y-12695)</name>
    <name type="common">Hybrid yeast</name>
    <dbReference type="NCBI Taxonomy" id="559304"/>
    <lineage>
        <taxon>Eukaryota</taxon>
        <taxon>Fungi</taxon>
        <taxon>Dikarya</taxon>
        <taxon>Ascomycota</taxon>
        <taxon>Saccharomycotina</taxon>
        <taxon>Pichiomycetes</taxon>
        <taxon>Debaryomycetaceae</taxon>
        <taxon>Millerozyma</taxon>
    </lineage>
</organism>
<gene>
    <name evidence="2" type="primary">Piso0_005487</name>
    <name evidence="2" type="ORF">GNLVRS01_PISO0N16161g</name>
</gene>
<dbReference type="PANTHER" id="PTHR12100:SF1">
    <property type="entry name" value="RECYCLIN-1"/>
    <property type="match status" value="1"/>
</dbReference>
<sequence>MAQVIWNPDIDVYDTHVIPLPVAENIAKYLCVQDLLAFGEVSRNTRKTVDNPKLWVSKLKEMGLWDNAYPTSEKRRINLNDLNPLTCMNEIIKSTKAAKVQVLKIYKCLNSYYSDLILHKPYDKLNIFKDFQTPEDQATILTNLLVYNRIDYDPHSSMVIRDKINALFEIFENALLRELEIHYDLQDYAKTKRFVKILTQLKNEQTLIDFFLQKSVFDNEEIGIFDFDSFDPSNFYKASSSETQDMSFQIDFGMFENMIDSIANLFNYESEIIDSIFSQEIPMMYKVAEELVANRLSELFMALIDKSKESKLYLQTVPYLYELLVSRFICKLSKSDNAGPSYHQLVRELVDMMYESFVAEYMREELLAFKSSASHSIDRWRESLSRREEETSKSILKHVKVETKHDFLSSFRKVFTINSQSNNNETEEEEKSYSEIQAKTIILSENLKSMNQVLSINIVMDILGDAKIALQRLLNFREYTIAALKDDVLETIQEVFINVINSIGDEHLRLGFETALKYLQDYNPSKIKPNSSEKGTAIEPLVVFCELINMADMIIQMIDIFYKEEMLHKHIIKHENSVLNPALQNKKKLEGLVDTYVADGLNVGINVLMSEVENTFATELKKSYYNPPEGSLVFDGGTDVARKVVNILEDNFDLLVGCTDKSIVEVYQQEIAERLFQVVVKTLKNTTISVTGAINLISDLNLYYDFIINHVKANKRMIFPLFQALKKVGSIYLIDGSDSKAIGKLVSDLSKFNGIFGQEEIYEFVQRREDWLLVRKDVEKVMYGLSLGDCTII</sequence>
<dbReference type="OrthoDB" id="5554140at2759"/>
<protein>
    <submittedName>
        <fullName evidence="2">Piso0_005487 protein</fullName>
    </submittedName>
</protein>
<dbReference type="eggNOG" id="KOG3745">
    <property type="taxonomic scope" value="Eukaryota"/>
</dbReference>
<dbReference type="FunCoup" id="G8XZ53">
    <property type="interactions" value="88"/>
</dbReference>
<dbReference type="GO" id="GO:0006893">
    <property type="term" value="P:Golgi to plasma membrane transport"/>
    <property type="evidence" value="ECO:0007669"/>
    <property type="project" value="TreeGrafter"/>
</dbReference>
<dbReference type="SUPFAM" id="SSF81383">
    <property type="entry name" value="F-box domain"/>
    <property type="match status" value="1"/>
</dbReference>
<feature type="domain" description="F-box" evidence="1">
    <location>
        <begin position="12"/>
        <end position="58"/>
    </location>
</feature>
<name>G8XZ53_PICSO</name>
<dbReference type="Proteomes" id="UP000005222">
    <property type="component" value="Chromosome N"/>
</dbReference>
<dbReference type="InParanoid" id="G8XZ53"/>
<dbReference type="PROSITE" id="PS50181">
    <property type="entry name" value="FBOX"/>
    <property type="match status" value="1"/>
</dbReference>
<proteinExistence type="predicted"/>
<dbReference type="InterPro" id="IPR001810">
    <property type="entry name" value="F-box_dom"/>
</dbReference>
<evidence type="ECO:0000259" key="1">
    <source>
        <dbReference type="PROSITE" id="PS50181"/>
    </source>
</evidence>
<dbReference type="InterPro" id="IPR048627">
    <property type="entry name" value="Sec10_HB"/>
</dbReference>
<dbReference type="PANTHER" id="PTHR12100">
    <property type="entry name" value="SEC10"/>
    <property type="match status" value="1"/>
</dbReference>
<dbReference type="STRING" id="559304.G8XZ53"/>
<dbReference type="InterPro" id="IPR036047">
    <property type="entry name" value="F-box-like_dom_sf"/>
</dbReference>
<keyword evidence="3" id="KW-1185">Reference proteome</keyword>
<evidence type="ECO:0000313" key="2">
    <source>
        <dbReference type="EMBL" id="CCE86962.1"/>
    </source>
</evidence>
<dbReference type="AlphaFoldDB" id="G8XZ53"/>
<dbReference type="EMBL" id="FO082046">
    <property type="protein sequence ID" value="CCE86962.1"/>
    <property type="molecule type" value="Genomic_DNA"/>
</dbReference>
<dbReference type="GO" id="GO:0000145">
    <property type="term" value="C:exocyst"/>
    <property type="evidence" value="ECO:0007669"/>
    <property type="project" value="TreeGrafter"/>
</dbReference>
<dbReference type="OMA" id="WYQVKRD"/>
<dbReference type="Pfam" id="PF00646">
    <property type="entry name" value="F-box"/>
    <property type="match status" value="1"/>
</dbReference>
<dbReference type="InterPro" id="IPR009976">
    <property type="entry name" value="Sec10-like"/>
</dbReference>